<reference evidence="4 5" key="3">
    <citation type="submission" date="2017-10" db="EMBL/GenBank/DDBJ databases">
        <title>Extensive intraspecific genome diversity in a model arbuscular mycorrhizal fungus.</title>
        <authorList>
            <person name="Chen E.C.H."/>
            <person name="Morin E."/>
            <person name="Baudet D."/>
            <person name="Noel J."/>
            <person name="Ndikumana S."/>
            <person name="Charron P."/>
            <person name="St-Onge C."/>
            <person name="Giorgi J."/>
            <person name="Grigoriev I.V."/>
            <person name="Roux C."/>
            <person name="Martin F.M."/>
            <person name="Corradi N."/>
        </authorList>
    </citation>
    <scope>NUCLEOTIDE SEQUENCE [LARGE SCALE GENOMIC DNA]</scope>
    <source>
        <strain evidence="4 5">A1</strain>
    </source>
</reference>
<dbReference type="EMBL" id="LLXH01000367">
    <property type="protein sequence ID" value="PKC67845.1"/>
    <property type="molecule type" value="Genomic_DNA"/>
</dbReference>
<gene>
    <name evidence="4" type="ORF">RhiirA1_534614</name>
    <name evidence="3" type="ORF">RhiirA5_457148</name>
</gene>
<dbReference type="AlphaFoldDB" id="A0A2N0RX00"/>
<evidence type="ECO:0000256" key="2">
    <source>
        <dbReference type="SAM" id="MobiDB-lite"/>
    </source>
</evidence>
<evidence type="ECO:0000313" key="3">
    <source>
        <dbReference type="EMBL" id="PKC01147.1"/>
    </source>
</evidence>
<name>A0A2N0RX00_9GLOM</name>
<reference evidence="3 6" key="2">
    <citation type="submission" date="2017-09" db="EMBL/GenBank/DDBJ databases">
        <title>Extensive intraspecific genome diversity in a model arbuscular mycorrhizal fungus.</title>
        <authorList>
            <person name="Chen E.C."/>
            <person name="Morin E."/>
            <person name="Beaudet D."/>
            <person name="Noel J."/>
            <person name="Ndikumana S."/>
            <person name="Charron P."/>
            <person name="St-Onge C."/>
            <person name="Giorgi J."/>
            <person name="Grigoriev I.V."/>
            <person name="Roux C."/>
            <person name="Martin F.M."/>
            <person name="Corradi N."/>
        </authorList>
    </citation>
    <scope>NUCLEOTIDE SEQUENCE [LARGE SCALE GENOMIC DNA]</scope>
    <source>
        <strain evidence="3 6">A5</strain>
    </source>
</reference>
<evidence type="ECO:0000313" key="6">
    <source>
        <dbReference type="Proteomes" id="UP000232722"/>
    </source>
</evidence>
<comment type="caution">
    <text evidence="4">The sequence shown here is derived from an EMBL/GenBank/DDBJ whole genome shotgun (WGS) entry which is preliminary data.</text>
</comment>
<proteinExistence type="predicted"/>
<sequence>MSKEALTPSSIFNSRIREKIIELDEHDQSLISEALSIIWTKTHKKVESCLFERNKATVFCNKNGRIYFDLVEREELSSLEYKKLQQKENELQEIKKKLSSELEIYRRRCEEISNQNIHLQNELHQLQTSNISCTPGTVDTIVSDELNFEQLPPKSTFGSVFCQDSDNLDFARIVNCDMAINGLTTINTPDEIWVNLNRRCIKKFGNNNCIKSNATISDITWACTTLPAYLSWSWIVNYHNDIKRWIARIDDFNSKNSEGFEASQIPSSSVKIVSQPRSHIKEIPSQPPAFSEEESSSLEEIELHPSSPSKETELPPSPPSPLVEITLASVSAIPETLSASGNMKSQALSTSNKTILQPIAALEKQPTSQSVASLKKASRPITASTSQLSDFQVLAIPEVSKNTTSQSSASTSQLHSQVAIPEAVAQKKCDYIYISSDEDEEDYNYVNDTESMKVAKQQTLNSTQLLLFKKGKKLREILLNSQTDNETLINLEHSKFELTNVIAELSATPIKVTDVKTAEERILQWKNQELQCEKFRITAESYNLLHLMSLVRVYEDLIRIGEELKKNPENGVKNVRTWVIGFMRDKLKTNSKAEQRIRLGCNRLRKLFNEGITCAQLVQSGLRKCDFFTKNENYEIFLSQIPSLETRHSISSNLSNERLSDLLDISQSERLQLYDEVFDNVPVVPQKKVIFKLDLSKGFENVTDEFRNSEYIIT</sequence>
<dbReference type="Proteomes" id="UP000232688">
    <property type="component" value="Unassembled WGS sequence"/>
</dbReference>
<dbReference type="Proteomes" id="UP000232722">
    <property type="component" value="Unassembled WGS sequence"/>
</dbReference>
<feature type="coiled-coil region" evidence="1">
    <location>
        <begin position="77"/>
        <end position="129"/>
    </location>
</feature>
<dbReference type="VEuPathDB" id="FungiDB:RhiirA1_534614"/>
<accession>A0A2N0RX00</accession>
<organism evidence="4 5">
    <name type="scientific">Rhizophagus irregularis</name>
    <dbReference type="NCBI Taxonomy" id="588596"/>
    <lineage>
        <taxon>Eukaryota</taxon>
        <taxon>Fungi</taxon>
        <taxon>Fungi incertae sedis</taxon>
        <taxon>Mucoromycota</taxon>
        <taxon>Glomeromycotina</taxon>
        <taxon>Glomeromycetes</taxon>
        <taxon>Glomerales</taxon>
        <taxon>Glomeraceae</taxon>
        <taxon>Rhizophagus</taxon>
    </lineage>
</organism>
<feature type="compositionally biased region" description="Acidic residues" evidence="2">
    <location>
        <begin position="291"/>
        <end position="300"/>
    </location>
</feature>
<protein>
    <submittedName>
        <fullName evidence="4">Uncharacterized protein</fullName>
    </submittedName>
</protein>
<reference evidence="4 5" key="4">
    <citation type="submission" date="2017-10" db="EMBL/GenBank/DDBJ databases">
        <title>Genome analyses suggest a sexual origin of heterokaryosis in a supposedly ancient asexual fungus.</title>
        <authorList>
            <person name="Corradi N."/>
            <person name="Sedzielewska K."/>
            <person name="Noel J."/>
            <person name="Charron P."/>
            <person name="Farinelli L."/>
            <person name="Marton T."/>
            <person name="Kruger M."/>
            <person name="Pelin A."/>
            <person name="Brachmann A."/>
            <person name="Corradi N."/>
        </authorList>
    </citation>
    <scope>NUCLEOTIDE SEQUENCE [LARGE SCALE GENOMIC DNA]</scope>
    <source>
        <strain evidence="4 5">A1</strain>
    </source>
</reference>
<dbReference type="VEuPathDB" id="FungiDB:RhiirFUN_016713"/>
<evidence type="ECO:0000256" key="1">
    <source>
        <dbReference type="SAM" id="Coils"/>
    </source>
</evidence>
<feature type="region of interest" description="Disordered" evidence="2">
    <location>
        <begin position="276"/>
        <end position="321"/>
    </location>
</feature>
<dbReference type="EMBL" id="LLXJ01001686">
    <property type="protein sequence ID" value="PKC01147.1"/>
    <property type="molecule type" value="Genomic_DNA"/>
</dbReference>
<evidence type="ECO:0000313" key="5">
    <source>
        <dbReference type="Proteomes" id="UP000232688"/>
    </source>
</evidence>
<dbReference type="VEuPathDB" id="FungiDB:FUN_005660"/>
<reference evidence="3 6" key="1">
    <citation type="submission" date="2016-04" db="EMBL/GenBank/DDBJ databases">
        <title>Genome analyses suggest a sexual origin of heterokaryosis in a supposedly ancient asexual fungus.</title>
        <authorList>
            <person name="Ropars J."/>
            <person name="Sedzielewska K."/>
            <person name="Noel J."/>
            <person name="Charron P."/>
            <person name="Farinelli L."/>
            <person name="Marton T."/>
            <person name="Kruger M."/>
            <person name="Pelin A."/>
            <person name="Brachmann A."/>
            <person name="Corradi N."/>
        </authorList>
    </citation>
    <scope>NUCLEOTIDE SEQUENCE [LARGE SCALE GENOMIC DNA]</scope>
    <source>
        <strain evidence="3 6">A5</strain>
    </source>
</reference>
<evidence type="ECO:0000313" key="4">
    <source>
        <dbReference type="EMBL" id="PKC67845.1"/>
    </source>
</evidence>
<keyword evidence="1" id="KW-0175">Coiled coil</keyword>